<dbReference type="PANTHER" id="PTHR46649:SF4">
    <property type="entry name" value="HALOACID DEHALOGENASE-LIKE HYDROLASE (HAD) SUPERFAMILY PROTEIN"/>
    <property type="match status" value="1"/>
</dbReference>
<gene>
    <name evidence="1" type="ORF">GYA93_05740</name>
</gene>
<proteinExistence type="predicted"/>
<dbReference type="PANTHER" id="PTHR46649">
    <property type="match status" value="1"/>
</dbReference>
<dbReference type="GO" id="GO:0016787">
    <property type="term" value="F:hydrolase activity"/>
    <property type="evidence" value="ECO:0007669"/>
    <property type="project" value="UniProtKB-KW"/>
</dbReference>
<dbReference type="SUPFAM" id="SSF56784">
    <property type="entry name" value="HAD-like"/>
    <property type="match status" value="1"/>
</dbReference>
<comment type="caution">
    <text evidence="1">The sequence shown here is derived from an EMBL/GenBank/DDBJ whole genome shotgun (WGS) entry which is preliminary data.</text>
</comment>
<evidence type="ECO:0000313" key="1">
    <source>
        <dbReference type="EMBL" id="NDK89085.1"/>
    </source>
</evidence>
<dbReference type="AlphaFoldDB" id="A0A7K3LLF5"/>
<dbReference type="SFLD" id="SFLDG01129">
    <property type="entry name" value="C1.5:_HAD__Beta-PGM__Phosphata"/>
    <property type="match status" value="1"/>
</dbReference>
<protein>
    <submittedName>
        <fullName evidence="1">HAD-IA family hydrolase</fullName>
    </submittedName>
</protein>
<organism evidence="1 2">
    <name type="scientific">Gordonia desulfuricans</name>
    <dbReference type="NCBI Taxonomy" id="89051"/>
    <lineage>
        <taxon>Bacteria</taxon>
        <taxon>Bacillati</taxon>
        <taxon>Actinomycetota</taxon>
        <taxon>Actinomycetes</taxon>
        <taxon>Mycobacteriales</taxon>
        <taxon>Gordoniaceae</taxon>
        <taxon>Gordonia</taxon>
    </lineage>
</organism>
<dbReference type="SFLD" id="SFLDS00003">
    <property type="entry name" value="Haloacid_Dehalogenase"/>
    <property type="match status" value="1"/>
</dbReference>
<accession>A0A7K3LLF5</accession>
<dbReference type="InterPro" id="IPR023214">
    <property type="entry name" value="HAD_sf"/>
</dbReference>
<reference evidence="1 2" key="1">
    <citation type="submission" date="2020-01" db="EMBL/GenBank/DDBJ databases">
        <title>Investigation of new actinobacteria for the biodesulphurisation of diesel fuel.</title>
        <authorList>
            <person name="Athi Narayanan S.M."/>
        </authorList>
    </citation>
    <scope>NUCLEOTIDE SEQUENCE [LARGE SCALE GENOMIC DNA]</scope>
    <source>
        <strain evidence="1 2">213E</strain>
    </source>
</reference>
<sequence length="238" mass="25359">MAVETSVPRAVLFDFSGTLFRFEARDEWFAGLHDAQGRPLHVDAQADLIRRMTQPVGMPADLTGDDRIAWEQRDLDPAKHRRAYLAVLRASGLTVPGHAEKLYARILDPHSWVPFPDTVAVLAGLAAQGIAVGVVSNIAFDLREVLALHGLTGHVGAWALSYEVGVIKPDPRIFQAALDGLGVPPEQALMIGDSEHADGGSRTLGCAFELVADGPVTQRPDALISAVAAHGVTIPAAD</sequence>
<dbReference type="Gene3D" id="3.40.50.1000">
    <property type="entry name" value="HAD superfamily/HAD-like"/>
    <property type="match status" value="1"/>
</dbReference>
<keyword evidence="1" id="KW-0378">Hydrolase</keyword>
<dbReference type="NCBIfam" id="TIGR01549">
    <property type="entry name" value="HAD-SF-IA-v1"/>
    <property type="match status" value="1"/>
</dbReference>
<keyword evidence="2" id="KW-1185">Reference proteome</keyword>
<dbReference type="Proteomes" id="UP000466307">
    <property type="component" value="Unassembled WGS sequence"/>
</dbReference>
<evidence type="ECO:0000313" key="2">
    <source>
        <dbReference type="Proteomes" id="UP000466307"/>
    </source>
</evidence>
<name>A0A7K3LLF5_9ACTN</name>
<dbReference type="Pfam" id="PF00702">
    <property type="entry name" value="Hydrolase"/>
    <property type="match status" value="1"/>
</dbReference>
<dbReference type="InterPro" id="IPR036412">
    <property type="entry name" value="HAD-like_sf"/>
</dbReference>
<dbReference type="PRINTS" id="PR00413">
    <property type="entry name" value="HADHALOGNASE"/>
</dbReference>
<dbReference type="InterPro" id="IPR006439">
    <property type="entry name" value="HAD-SF_hydro_IA"/>
</dbReference>
<dbReference type="RefSeq" id="WP_059036179.1">
    <property type="nucleotide sequence ID" value="NZ_JAADZU010000012.1"/>
</dbReference>
<dbReference type="EMBL" id="JAADZU010000012">
    <property type="protein sequence ID" value="NDK89085.1"/>
    <property type="molecule type" value="Genomic_DNA"/>
</dbReference>